<dbReference type="EMBL" id="BMLM01000002">
    <property type="protein sequence ID" value="GGN89209.1"/>
    <property type="molecule type" value="Genomic_DNA"/>
</dbReference>
<keyword evidence="2" id="KW-1185">Reference proteome</keyword>
<organism evidence="1 2">
    <name type="scientific">Agrococcus terreus</name>
    <dbReference type="NCBI Taxonomy" id="574649"/>
    <lineage>
        <taxon>Bacteria</taxon>
        <taxon>Bacillati</taxon>
        <taxon>Actinomycetota</taxon>
        <taxon>Actinomycetes</taxon>
        <taxon>Micrococcales</taxon>
        <taxon>Microbacteriaceae</taxon>
        <taxon>Agrococcus</taxon>
    </lineage>
</organism>
<protein>
    <submittedName>
        <fullName evidence="1">Uncharacterized protein</fullName>
    </submittedName>
</protein>
<reference evidence="2" key="1">
    <citation type="journal article" date="2019" name="Int. J. Syst. Evol. Microbiol.">
        <title>The Global Catalogue of Microorganisms (GCM) 10K type strain sequencing project: providing services to taxonomists for standard genome sequencing and annotation.</title>
        <authorList>
            <consortium name="The Broad Institute Genomics Platform"/>
            <consortium name="The Broad Institute Genome Sequencing Center for Infectious Disease"/>
            <person name="Wu L."/>
            <person name="Ma J."/>
        </authorList>
    </citation>
    <scope>NUCLEOTIDE SEQUENCE [LARGE SCALE GENOMIC DNA]</scope>
    <source>
        <strain evidence="2">CGMCC 1.6960</strain>
    </source>
</reference>
<comment type="caution">
    <text evidence="1">The sequence shown here is derived from an EMBL/GenBank/DDBJ whole genome shotgun (WGS) entry which is preliminary data.</text>
</comment>
<sequence length="70" mass="7419">MVVMTDTDPDFERFLDRGFRVPLDGTEEEAVASVLEQLNGAGGPVAAESEVLRFVQAARAGAAQHDDADG</sequence>
<accession>A0ABQ2KQF0</accession>
<gene>
    <name evidence="1" type="ORF">GCM10010968_25640</name>
</gene>
<name>A0ABQ2KQF0_9MICO</name>
<dbReference type="Proteomes" id="UP000626982">
    <property type="component" value="Unassembled WGS sequence"/>
</dbReference>
<evidence type="ECO:0000313" key="2">
    <source>
        <dbReference type="Proteomes" id="UP000626982"/>
    </source>
</evidence>
<proteinExistence type="predicted"/>
<evidence type="ECO:0000313" key="1">
    <source>
        <dbReference type="EMBL" id="GGN89209.1"/>
    </source>
</evidence>